<dbReference type="EMBL" id="AKNW01000012">
    <property type="protein sequence ID" value="EJB34834.1"/>
    <property type="molecule type" value="Genomic_DNA"/>
</dbReference>
<dbReference type="AlphaFoldDB" id="I9QP47"/>
<protein>
    <submittedName>
        <fullName evidence="1">Uncharacterized protein</fullName>
    </submittedName>
</protein>
<evidence type="ECO:0000313" key="2">
    <source>
        <dbReference type="Proteomes" id="UP000003026"/>
    </source>
</evidence>
<dbReference type="PATRIC" id="fig|992028.3.peg.1309"/>
<dbReference type="Proteomes" id="UP000003026">
    <property type="component" value="Unassembled WGS sequence"/>
</dbReference>
<comment type="caution">
    <text evidence="1">The sequence shown here is derived from an EMBL/GenBank/DDBJ whole genome shotgun (WGS) entry which is preliminary data.</text>
</comment>
<name>I9QP47_HELPX</name>
<reference evidence="1 2" key="1">
    <citation type="submission" date="2012-04" db="EMBL/GenBank/DDBJ databases">
        <title>Genome sequence of Helicobacter pylori NQ4044.</title>
        <authorList>
            <person name="Blanchard T.G."/>
            <person name="Czinn S.J."/>
            <person name="McCracken C."/>
            <person name="Abolude K."/>
            <person name="Maroo A."/>
            <person name="Santana-Cruz I."/>
            <person name="Tallon L.J."/>
            <person name="Ficke F.W.F."/>
        </authorList>
    </citation>
    <scope>NUCLEOTIDE SEQUENCE [LARGE SCALE GENOMIC DNA]</scope>
    <source>
        <strain evidence="1 2">NQ4044</strain>
    </source>
</reference>
<gene>
    <name evidence="1" type="ORF">HPNQ4044_1348</name>
</gene>
<organism evidence="1 2">
    <name type="scientific">Helicobacter pylori NQ4044</name>
    <dbReference type="NCBI Taxonomy" id="992028"/>
    <lineage>
        <taxon>Bacteria</taxon>
        <taxon>Pseudomonadati</taxon>
        <taxon>Campylobacterota</taxon>
        <taxon>Epsilonproteobacteria</taxon>
        <taxon>Campylobacterales</taxon>
        <taxon>Helicobacteraceae</taxon>
        <taxon>Helicobacter</taxon>
    </lineage>
</organism>
<accession>I9QP47</accession>
<sequence>MVCAEWSLRMFAGFRTHAISFLRLIAIDIMFDLIKAEE</sequence>
<evidence type="ECO:0000313" key="1">
    <source>
        <dbReference type="EMBL" id="EJB34834.1"/>
    </source>
</evidence>
<proteinExistence type="predicted"/>